<name>A0A9P9EUX6_9HYPO</name>
<dbReference type="Proteomes" id="UP000717696">
    <property type="component" value="Unassembled WGS sequence"/>
</dbReference>
<dbReference type="AlphaFoldDB" id="A0A9P9EUX6"/>
<comment type="caution">
    <text evidence="2">The sequence shown here is derived from an EMBL/GenBank/DDBJ whole genome shotgun (WGS) entry which is preliminary data.</text>
</comment>
<proteinExistence type="predicted"/>
<evidence type="ECO:0000313" key="3">
    <source>
        <dbReference type="Proteomes" id="UP000717696"/>
    </source>
</evidence>
<evidence type="ECO:0000256" key="1">
    <source>
        <dbReference type="SAM" id="MobiDB-lite"/>
    </source>
</evidence>
<accession>A0A9P9EUX6</accession>
<sequence length="273" mass="31605">MSDDHDSPRSASVSDCSAVSEPPRCDPEKIRAAFIDFYTFLTTLHYDKADLKIPPPGGWPCLTPELCADYKPDETIQVLRNLPYFDRRSLLEFHYHSRLLDYTTFTRQDFEEATEDYEPEQEFWGFEGQIDPGHLFCIAEGSGYGGHHLFLNARDGEIIQDTVGVNQESYPVEEYFDTLMKQYRNLELIPCPGRVTLEASNVDKRDIVSLEEVCNQMEYWPTDLDIQYVRQLYRQHGWPGAFRKDEATKAIDDLMSVVKNSGGKCRTWESKTW</sequence>
<dbReference type="OrthoDB" id="5343383at2759"/>
<protein>
    <submittedName>
        <fullName evidence="2">Uncharacterized protein</fullName>
    </submittedName>
</protein>
<evidence type="ECO:0000313" key="2">
    <source>
        <dbReference type="EMBL" id="KAH7145462.1"/>
    </source>
</evidence>
<gene>
    <name evidence="2" type="ORF">B0J13DRAFT_501166</name>
</gene>
<keyword evidence="3" id="KW-1185">Reference proteome</keyword>
<dbReference type="EMBL" id="JAGMUU010000009">
    <property type="protein sequence ID" value="KAH7145462.1"/>
    <property type="molecule type" value="Genomic_DNA"/>
</dbReference>
<feature type="region of interest" description="Disordered" evidence="1">
    <location>
        <begin position="1"/>
        <end position="24"/>
    </location>
</feature>
<reference evidence="2" key="1">
    <citation type="journal article" date="2021" name="Nat. Commun.">
        <title>Genetic determinants of endophytism in the Arabidopsis root mycobiome.</title>
        <authorList>
            <person name="Mesny F."/>
            <person name="Miyauchi S."/>
            <person name="Thiergart T."/>
            <person name="Pickel B."/>
            <person name="Atanasova L."/>
            <person name="Karlsson M."/>
            <person name="Huettel B."/>
            <person name="Barry K.W."/>
            <person name="Haridas S."/>
            <person name="Chen C."/>
            <person name="Bauer D."/>
            <person name="Andreopoulos W."/>
            <person name="Pangilinan J."/>
            <person name="LaButti K."/>
            <person name="Riley R."/>
            <person name="Lipzen A."/>
            <person name="Clum A."/>
            <person name="Drula E."/>
            <person name="Henrissat B."/>
            <person name="Kohler A."/>
            <person name="Grigoriev I.V."/>
            <person name="Martin F.M."/>
            <person name="Hacquard S."/>
        </authorList>
    </citation>
    <scope>NUCLEOTIDE SEQUENCE</scope>
    <source>
        <strain evidence="2">MPI-CAGE-AT-0021</strain>
    </source>
</reference>
<organism evidence="2 3">
    <name type="scientific">Dactylonectria estremocensis</name>
    <dbReference type="NCBI Taxonomy" id="1079267"/>
    <lineage>
        <taxon>Eukaryota</taxon>
        <taxon>Fungi</taxon>
        <taxon>Dikarya</taxon>
        <taxon>Ascomycota</taxon>
        <taxon>Pezizomycotina</taxon>
        <taxon>Sordariomycetes</taxon>
        <taxon>Hypocreomycetidae</taxon>
        <taxon>Hypocreales</taxon>
        <taxon>Nectriaceae</taxon>
        <taxon>Dactylonectria</taxon>
    </lineage>
</organism>